<accession>A0AAW4WHJ2</accession>
<dbReference type="EMBL" id="JAJEQW010000011">
    <property type="protein sequence ID" value="MCC2242776.1"/>
    <property type="molecule type" value="Genomic_DNA"/>
</dbReference>
<name>A0AAW4WHJ2_9FIRM</name>
<evidence type="ECO:0000259" key="1">
    <source>
        <dbReference type="Pfam" id="PF00535"/>
    </source>
</evidence>
<sequence>MGLTKKAAYAVGMIRKHGLRGLAIKVMETKYEPIDHEYTKNWQNYMVTKEEWKVQRNTLFEHMPLVSVVVPLYETPECFLRELMEGMLGQSYENWELCLADGSPTDKIERFLAENYKEDARIRYRRLLENGGISENTNEAVAMAMGEYIGLLDHDDVLAANALYEVVRMLNAHPDAQVIYSDEDKIDAESGIHSRPHFKTDYNPELLMHYNYICHFLVVKKTMLEKVGDFNPCYDGAQDYELVLRLTEQTDAIYHIRKILYHWRIHSGSTAGSSLSKDYAYDAGKRALEAYVQRRKIPAEIKEAQGHNSYEVIYEQEVPEPELINLAEIKEKDALNELVENSTREYLFIYDSRRTRLLGERERKELAQYACLNKVGLTGVRFKKHRKLVSAGIGVLPDGKMGYLFEKLPVCFKGYFNRAVLPQNVSAVPLEQCIIKKEAYLKAGGIDLDKEPLERAIDFAGRLQKAGYQIMLDAKLTAVYKG</sequence>
<dbReference type="EC" id="2.4.-.-" evidence="2"/>
<dbReference type="InterPro" id="IPR001173">
    <property type="entry name" value="Glyco_trans_2-like"/>
</dbReference>
<dbReference type="Gene3D" id="3.90.550.10">
    <property type="entry name" value="Spore Coat Polysaccharide Biosynthesis Protein SpsA, Chain A"/>
    <property type="match status" value="1"/>
</dbReference>
<dbReference type="InterPro" id="IPR050834">
    <property type="entry name" value="Glycosyltransf_2"/>
</dbReference>
<dbReference type="CDD" id="cd04184">
    <property type="entry name" value="GT2_RfbC_Mx_like"/>
    <property type="match status" value="1"/>
</dbReference>
<evidence type="ECO:0000313" key="3">
    <source>
        <dbReference type="Proteomes" id="UP001198893"/>
    </source>
</evidence>
<organism evidence="2 3">
    <name type="scientific">Roseburia amylophila</name>
    <dbReference type="NCBI Taxonomy" id="2981794"/>
    <lineage>
        <taxon>Bacteria</taxon>
        <taxon>Bacillati</taxon>
        <taxon>Bacillota</taxon>
        <taxon>Clostridia</taxon>
        <taxon>Lachnospirales</taxon>
        <taxon>Lachnospiraceae</taxon>
        <taxon>Roseburia</taxon>
    </lineage>
</organism>
<keyword evidence="2" id="KW-0328">Glycosyltransferase</keyword>
<reference evidence="2" key="1">
    <citation type="submission" date="2021-10" db="EMBL/GenBank/DDBJ databases">
        <title>Anaerobic single-cell dispensing facilitates the cultivation of human gut bacteria.</title>
        <authorList>
            <person name="Afrizal A."/>
        </authorList>
    </citation>
    <scope>NUCLEOTIDE SEQUENCE</scope>
    <source>
        <strain evidence="2">CLA-AA-H204</strain>
    </source>
</reference>
<dbReference type="PANTHER" id="PTHR43685">
    <property type="entry name" value="GLYCOSYLTRANSFERASE"/>
    <property type="match status" value="1"/>
</dbReference>
<comment type="caution">
    <text evidence="2">The sequence shown here is derived from an EMBL/GenBank/DDBJ whole genome shotgun (WGS) entry which is preliminary data.</text>
</comment>
<dbReference type="Proteomes" id="UP001198893">
    <property type="component" value="Unassembled WGS sequence"/>
</dbReference>
<keyword evidence="2" id="KW-0808">Transferase</keyword>
<dbReference type="AlphaFoldDB" id="A0AAW4WHJ2"/>
<dbReference type="GO" id="GO:0016757">
    <property type="term" value="F:glycosyltransferase activity"/>
    <property type="evidence" value="ECO:0007669"/>
    <property type="project" value="UniProtKB-KW"/>
</dbReference>
<evidence type="ECO:0000313" key="2">
    <source>
        <dbReference type="EMBL" id="MCC2242776.1"/>
    </source>
</evidence>
<protein>
    <submittedName>
        <fullName evidence="2">Glycosyltransferase</fullName>
        <ecNumber evidence="2">2.4.-.-</ecNumber>
    </submittedName>
</protein>
<feature type="domain" description="Glycosyltransferase 2-like" evidence="1">
    <location>
        <begin position="67"/>
        <end position="217"/>
    </location>
</feature>
<proteinExistence type="predicted"/>
<dbReference type="Pfam" id="PF00535">
    <property type="entry name" value="Glycos_transf_2"/>
    <property type="match status" value="1"/>
</dbReference>
<gene>
    <name evidence="2" type="ORF">LKD47_10750</name>
</gene>
<dbReference type="PANTHER" id="PTHR43685:SF2">
    <property type="entry name" value="GLYCOSYLTRANSFERASE 2-LIKE DOMAIN-CONTAINING PROTEIN"/>
    <property type="match status" value="1"/>
</dbReference>
<dbReference type="InterPro" id="IPR029044">
    <property type="entry name" value="Nucleotide-diphossugar_trans"/>
</dbReference>
<dbReference type="RefSeq" id="WP_227710455.1">
    <property type="nucleotide sequence ID" value="NZ_JAJEQW010000011.1"/>
</dbReference>
<dbReference type="SUPFAM" id="SSF53448">
    <property type="entry name" value="Nucleotide-diphospho-sugar transferases"/>
    <property type="match status" value="1"/>
</dbReference>